<protein>
    <submittedName>
        <fullName evidence="1">CRISPR-associated helicase Cas3</fullName>
    </submittedName>
</protein>
<organism evidence="1 2">
    <name type="scientific">Corchorus olitorius</name>
    <dbReference type="NCBI Taxonomy" id="93759"/>
    <lineage>
        <taxon>Eukaryota</taxon>
        <taxon>Viridiplantae</taxon>
        <taxon>Streptophyta</taxon>
        <taxon>Embryophyta</taxon>
        <taxon>Tracheophyta</taxon>
        <taxon>Spermatophyta</taxon>
        <taxon>Magnoliopsida</taxon>
        <taxon>eudicotyledons</taxon>
        <taxon>Gunneridae</taxon>
        <taxon>Pentapetalae</taxon>
        <taxon>rosids</taxon>
        <taxon>malvids</taxon>
        <taxon>Malvales</taxon>
        <taxon>Malvaceae</taxon>
        <taxon>Grewioideae</taxon>
        <taxon>Apeibeae</taxon>
        <taxon>Corchorus</taxon>
    </lineage>
</organism>
<reference evidence="2" key="1">
    <citation type="submission" date="2013-09" db="EMBL/GenBank/DDBJ databases">
        <title>Corchorus olitorius genome sequencing.</title>
        <authorList>
            <person name="Alam M."/>
            <person name="Haque M.S."/>
            <person name="Islam M.S."/>
            <person name="Emdad E.M."/>
            <person name="Islam M.M."/>
            <person name="Ahmed B."/>
            <person name="Halim A."/>
            <person name="Hossen Q.M.M."/>
            <person name="Hossain M.Z."/>
            <person name="Ahmed R."/>
            <person name="Khan M.M."/>
            <person name="Islam R."/>
            <person name="Rashid M.M."/>
            <person name="Khan S.A."/>
            <person name="Rahman M.S."/>
            <person name="Alam M."/>
            <person name="Yahiya A.S."/>
            <person name="Khan M.S."/>
            <person name="Azam M.S."/>
            <person name="Haque T."/>
            <person name="Lashkar M.Z.H."/>
            <person name="Akhand A.I."/>
            <person name="Morshed G."/>
            <person name="Roy S."/>
            <person name="Uddin K.S."/>
            <person name="Rabeya T."/>
            <person name="Hossain A.S."/>
            <person name="Chowdhury A."/>
            <person name="Snigdha A.R."/>
            <person name="Mortoza M.S."/>
            <person name="Matin S.A."/>
            <person name="Hoque S.M.E."/>
            <person name="Islam M.K."/>
            <person name="Roy D.K."/>
            <person name="Haider R."/>
            <person name="Moosa M.M."/>
            <person name="Elias S.M."/>
            <person name="Hasan A.M."/>
            <person name="Jahan S."/>
            <person name="Shafiuddin M."/>
            <person name="Mahmood N."/>
            <person name="Shommy N.S."/>
        </authorList>
    </citation>
    <scope>NUCLEOTIDE SEQUENCE [LARGE SCALE GENOMIC DNA]</scope>
    <source>
        <strain evidence="2">cv. O-4</strain>
    </source>
</reference>
<dbReference type="EMBL" id="AWUE01014475">
    <property type="protein sequence ID" value="OMP03578.1"/>
    <property type="molecule type" value="Genomic_DNA"/>
</dbReference>
<proteinExistence type="predicted"/>
<gene>
    <name evidence="1" type="ORF">COLO4_10339</name>
</gene>
<accession>A0A1R3K984</accession>
<sequence length="141" mass="15419">MRQSVDLCHISDINLIENDVAAIEKDTPAVDIDVAVREKNILAVKTVVAVREKDIPIVETVVAVREKDNDTDFVDVQGGTTAEDPWLMPQATLEAFLVMWVLSLTLTKEDPISTSATSEDVNLPLIAKDDTMAKATENDAL</sequence>
<dbReference type="Proteomes" id="UP000187203">
    <property type="component" value="Unassembled WGS sequence"/>
</dbReference>
<name>A0A1R3K984_9ROSI</name>
<dbReference type="AlphaFoldDB" id="A0A1R3K984"/>
<comment type="caution">
    <text evidence="1">The sequence shown here is derived from an EMBL/GenBank/DDBJ whole genome shotgun (WGS) entry which is preliminary data.</text>
</comment>
<evidence type="ECO:0000313" key="1">
    <source>
        <dbReference type="EMBL" id="OMP03578.1"/>
    </source>
</evidence>
<keyword evidence="2" id="KW-1185">Reference proteome</keyword>
<evidence type="ECO:0000313" key="2">
    <source>
        <dbReference type="Proteomes" id="UP000187203"/>
    </source>
</evidence>